<name>A0ABZ3EUP3_9FIRM</name>
<dbReference type="SUPFAM" id="SSF56112">
    <property type="entry name" value="Protein kinase-like (PK-like)"/>
    <property type="match status" value="1"/>
</dbReference>
<reference evidence="2 3" key="1">
    <citation type="submission" date="2024-02" db="EMBL/GenBank/DDBJ databases">
        <title>Bacterial strain from lacustrine sediment.</title>
        <authorList>
            <person name="Petit C."/>
            <person name="Fadhlaoui K."/>
        </authorList>
    </citation>
    <scope>NUCLEOTIDE SEQUENCE [LARGE SCALE GENOMIC DNA]</scope>
    <source>
        <strain evidence="2 3">IPX-CK</strain>
    </source>
</reference>
<dbReference type="InterPro" id="IPR011009">
    <property type="entry name" value="Kinase-like_dom_sf"/>
</dbReference>
<dbReference type="GO" id="GO:0016740">
    <property type="term" value="F:transferase activity"/>
    <property type="evidence" value="ECO:0007669"/>
    <property type="project" value="UniProtKB-KW"/>
</dbReference>
<dbReference type="RefSeq" id="WP_342756629.1">
    <property type="nucleotide sequence ID" value="NZ_CP146256.1"/>
</dbReference>
<sequence length="322" mass="37593">MAYLTKNIQSESTLMKLTHHAFPERKLENLHELTEGYFNIAYEVSFEDGTKSVLKIAPDPKVTVMTYEQNIMEAEVRSMQLAAQKTRVPLPEIEFYDPSCTLCSSPYFFMNKINGKSLSSQKSLLTSEQVSHIYYLVGSLNKEINQITNDSFGYPSQKALQGKNWFDVFTAMIKAIILDAEKESIDLTISVEELFERLQMDRRIFSNVLTPQLVHWDIWDGNIFIEDEKMTGLIDWERCLWGDPLMEVGFRSYAQSADFLRGYGIEKFTEEEKQRILWYDLYLLMIMAQEHVYRGYETADSYHWATALLREKYTELLKTSSR</sequence>
<dbReference type="InterPro" id="IPR051678">
    <property type="entry name" value="AGP_Transferase"/>
</dbReference>
<proteinExistence type="predicted"/>
<dbReference type="Gene3D" id="3.90.1200.10">
    <property type="match status" value="1"/>
</dbReference>
<dbReference type="EC" id="2.7.1.-" evidence="2"/>
<evidence type="ECO:0000313" key="2">
    <source>
        <dbReference type="EMBL" id="XAH73019.1"/>
    </source>
</evidence>
<evidence type="ECO:0000259" key="1">
    <source>
        <dbReference type="Pfam" id="PF01636"/>
    </source>
</evidence>
<dbReference type="Proteomes" id="UP001451571">
    <property type="component" value="Chromosome"/>
</dbReference>
<evidence type="ECO:0000313" key="3">
    <source>
        <dbReference type="Proteomes" id="UP001451571"/>
    </source>
</evidence>
<organism evidence="2 3">
    <name type="scientific">Kineothrix sedimenti</name>
    <dbReference type="NCBI Taxonomy" id="3123317"/>
    <lineage>
        <taxon>Bacteria</taxon>
        <taxon>Bacillati</taxon>
        <taxon>Bacillota</taxon>
        <taxon>Clostridia</taxon>
        <taxon>Lachnospirales</taxon>
        <taxon>Lachnospiraceae</taxon>
        <taxon>Kineothrix</taxon>
    </lineage>
</organism>
<keyword evidence="2" id="KW-0808">Transferase</keyword>
<gene>
    <name evidence="2" type="ORF">V6984_16115</name>
</gene>
<dbReference type="EMBL" id="CP146256">
    <property type="protein sequence ID" value="XAH73019.1"/>
    <property type="molecule type" value="Genomic_DNA"/>
</dbReference>
<dbReference type="PANTHER" id="PTHR21310">
    <property type="entry name" value="AMINOGLYCOSIDE PHOSPHOTRANSFERASE-RELATED-RELATED"/>
    <property type="match status" value="1"/>
</dbReference>
<dbReference type="PANTHER" id="PTHR21310:SF15">
    <property type="entry name" value="AMINOGLYCOSIDE PHOSPHOTRANSFERASE DOMAIN-CONTAINING PROTEIN"/>
    <property type="match status" value="1"/>
</dbReference>
<dbReference type="Pfam" id="PF01636">
    <property type="entry name" value="APH"/>
    <property type="match status" value="1"/>
</dbReference>
<accession>A0ABZ3EUP3</accession>
<protein>
    <submittedName>
        <fullName evidence="2">Aminoglycoside phosphotransferase family protein</fullName>
        <ecNumber evidence="2">2.7.1.-</ecNumber>
    </submittedName>
</protein>
<dbReference type="InterPro" id="IPR002575">
    <property type="entry name" value="Aminoglycoside_PTrfase"/>
</dbReference>
<dbReference type="Gene3D" id="3.30.200.20">
    <property type="entry name" value="Phosphorylase Kinase, domain 1"/>
    <property type="match status" value="1"/>
</dbReference>
<feature type="domain" description="Aminoglycoside phosphotransferase" evidence="1">
    <location>
        <begin position="32"/>
        <end position="251"/>
    </location>
</feature>
<keyword evidence="3" id="KW-1185">Reference proteome</keyword>